<comment type="caution">
    <text evidence="2">The sequence shown here is derived from an EMBL/GenBank/DDBJ whole genome shotgun (WGS) entry which is preliminary data.</text>
</comment>
<evidence type="ECO:0000313" key="2">
    <source>
        <dbReference type="EMBL" id="MBA2133878.1"/>
    </source>
</evidence>
<evidence type="ECO:0000256" key="1">
    <source>
        <dbReference type="SAM" id="SignalP"/>
    </source>
</evidence>
<feature type="signal peptide" evidence="1">
    <location>
        <begin position="1"/>
        <end position="25"/>
    </location>
</feature>
<dbReference type="EMBL" id="JAAKDE010000025">
    <property type="protein sequence ID" value="MBA2133878.1"/>
    <property type="molecule type" value="Genomic_DNA"/>
</dbReference>
<keyword evidence="3" id="KW-1185">Reference proteome</keyword>
<gene>
    <name evidence="2" type="ORF">G5B42_10075</name>
</gene>
<accession>A0A8J6LNP1</accession>
<name>A0A8J6LNP1_9FIRM</name>
<dbReference type="Proteomes" id="UP000657177">
    <property type="component" value="Unassembled WGS sequence"/>
</dbReference>
<evidence type="ECO:0000313" key="3">
    <source>
        <dbReference type="Proteomes" id="UP000657177"/>
    </source>
</evidence>
<dbReference type="AlphaFoldDB" id="A0A8J6LNP1"/>
<sequence>MKKRTPVVWFILLLLAVFLTTPTKAAPTNKPFIMDFGSIAPVSKITRSLTFTLPVAATQAVRFETTGLFAVRTGNRIPAERLTFTADSTTKRDNAAAAFQATIQLLPSDPPGEYEGLVYAVCPGAEGAPSIPLLVKVGILPWIRLEPANTQPLLTVDTSSFWTEELITTRHPVKLLLASNAPWCLALRIGNETPLDTLPFPLLVGIGKTINTMDFKERMFPGGDYRPVAFGNPTVAGDGATAANYWTELYITASVANWPHYPTGDYNFRLFLTAKTLAP</sequence>
<dbReference type="RefSeq" id="WP_181340346.1">
    <property type="nucleotide sequence ID" value="NZ_JAAKDE010000025.1"/>
</dbReference>
<protein>
    <submittedName>
        <fullName evidence="2">Uncharacterized protein</fullName>
    </submittedName>
</protein>
<reference evidence="2" key="1">
    <citation type="submission" date="2020-06" db="EMBL/GenBank/DDBJ databases">
        <title>Novel chitinolytic bacterium.</title>
        <authorList>
            <person name="Ungkulpasvich U."/>
            <person name="Kosugi A."/>
            <person name="Uke A."/>
        </authorList>
    </citation>
    <scope>NUCLEOTIDE SEQUENCE</scope>
    <source>
        <strain evidence="2">UUS1-1</strain>
    </source>
</reference>
<proteinExistence type="predicted"/>
<feature type="chain" id="PRO_5035276196" evidence="1">
    <location>
        <begin position="26"/>
        <end position="279"/>
    </location>
</feature>
<organism evidence="2 3">
    <name type="scientific">Capillibacterium thermochitinicola</name>
    <dbReference type="NCBI Taxonomy" id="2699427"/>
    <lineage>
        <taxon>Bacteria</taxon>
        <taxon>Bacillati</taxon>
        <taxon>Bacillota</taxon>
        <taxon>Capillibacterium</taxon>
    </lineage>
</organism>
<keyword evidence="1" id="KW-0732">Signal</keyword>